<feature type="chain" id="PRO_5016619872" evidence="12">
    <location>
        <begin position="27"/>
        <end position="384"/>
    </location>
</feature>
<dbReference type="PANTHER" id="PTHR31736">
    <property type="match status" value="1"/>
</dbReference>
<evidence type="ECO:0000256" key="8">
    <source>
        <dbReference type="ARBA" id="ARBA00023180"/>
    </source>
</evidence>
<evidence type="ECO:0000256" key="2">
    <source>
        <dbReference type="ARBA" id="ARBA00008834"/>
    </source>
</evidence>
<evidence type="ECO:0000256" key="12">
    <source>
        <dbReference type="SAM" id="SignalP"/>
    </source>
</evidence>
<dbReference type="EMBL" id="PJQM01006260">
    <property type="protein sequence ID" value="RCH79965.1"/>
    <property type="molecule type" value="Genomic_DNA"/>
</dbReference>
<dbReference type="InterPro" id="IPR011050">
    <property type="entry name" value="Pectin_lyase_fold/virulence"/>
</dbReference>
<reference evidence="13 14" key="1">
    <citation type="journal article" date="2018" name="G3 (Bethesda)">
        <title>Phylogenetic and Phylogenomic Definition of Rhizopus Species.</title>
        <authorList>
            <person name="Gryganskyi A.P."/>
            <person name="Golan J."/>
            <person name="Dolatabadi S."/>
            <person name="Mondo S."/>
            <person name="Robb S."/>
            <person name="Idnurm A."/>
            <person name="Muszewska A."/>
            <person name="Steczkiewicz K."/>
            <person name="Masonjones S."/>
            <person name="Liao H.L."/>
            <person name="Gajdeczka M.T."/>
            <person name="Anike F."/>
            <person name="Vuek A."/>
            <person name="Anishchenko I.M."/>
            <person name="Voigt K."/>
            <person name="de Hoog G.S."/>
            <person name="Smith M.E."/>
            <person name="Heitman J."/>
            <person name="Vilgalys R."/>
            <person name="Stajich J.E."/>
        </authorList>
    </citation>
    <scope>NUCLEOTIDE SEQUENCE [LARGE SCALE GENOMIC DNA]</scope>
    <source>
        <strain evidence="13 14">LSU 92-RS-03</strain>
    </source>
</reference>
<dbReference type="GO" id="GO:0045490">
    <property type="term" value="P:pectin catabolic process"/>
    <property type="evidence" value="ECO:0007669"/>
    <property type="project" value="UniProtKB-ARBA"/>
</dbReference>
<keyword evidence="7" id="KW-1015">Disulfide bond</keyword>
<dbReference type="OrthoDB" id="187139at2759"/>
<dbReference type="GO" id="GO:0046576">
    <property type="term" value="F:rhamnogalacturonan alpha-L-rhamnopyranosyl-(1-&gt;4)-alpha-D-galactopyranosyluronide lyase activity"/>
    <property type="evidence" value="ECO:0007669"/>
    <property type="project" value="UniProtKB-ARBA"/>
</dbReference>
<dbReference type="Pfam" id="PF00295">
    <property type="entry name" value="Glyco_hydro_28"/>
    <property type="match status" value="1"/>
</dbReference>
<dbReference type="InterPro" id="IPR000743">
    <property type="entry name" value="Glyco_hydro_28"/>
</dbReference>
<dbReference type="Gene3D" id="2.160.20.10">
    <property type="entry name" value="Single-stranded right-handed beta-helix, Pectin lyase-like"/>
    <property type="match status" value="1"/>
</dbReference>
<dbReference type="InterPro" id="IPR012334">
    <property type="entry name" value="Pectin_lyas_fold"/>
</dbReference>
<protein>
    <submittedName>
        <fullName evidence="13">Exopolygalacturonase rpg13</fullName>
    </submittedName>
</protein>
<dbReference type="STRING" id="4846.A0A367IQM9"/>
<organism evidence="13 14">
    <name type="scientific">Rhizopus stolonifer</name>
    <name type="common">Rhizopus nigricans</name>
    <dbReference type="NCBI Taxonomy" id="4846"/>
    <lineage>
        <taxon>Eukaryota</taxon>
        <taxon>Fungi</taxon>
        <taxon>Fungi incertae sedis</taxon>
        <taxon>Mucoromycota</taxon>
        <taxon>Mucoromycotina</taxon>
        <taxon>Mucoromycetes</taxon>
        <taxon>Mucorales</taxon>
        <taxon>Mucorineae</taxon>
        <taxon>Rhizopodaceae</taxon>
        <taxon>Rhizopus</taxon>
    </lineage>
</organism>
<evidence type="ECO:0000256" key="5">
    <source>
        <dbReference type="ARBA" id="ARBA00022737"/>
    </source>
</evidence>
<dbReference type="InterPro" id="IPR006626">
    <property type="entry name" value="PbH1"/>
</dbReference>
<evidence type="ECO:0000256" key="1">
    <source>
        <dbReference type="ARBA" id="ARBA00004613"/>
    </source>
</evidence>
<comment type="similarity">
    <text evidence="2 11">Belongs to the glycosyl hydrolase 28 family.</text>
</comment>
<comment type="caution">
    <text evidence="13">The sequence shown here is derived from an EMBL/GenBank/DDBJ whole genome shotgun (WGS) entry which is preliminary data.</text>
</comment>
<accession>A0A367IQM9</accession>
<dbReference type="AlphaFoldDB" id="A0A367IQM9"/>
<dbReference type="SUPFAM" id="SSF51126">
    <property type="entry name" value="Pectin lyase-like"/>
    <property type="match status" value="1"/>
</dbReference>
<evidence type="ECO:0000256" key="6">
    <source>
        <dbReference type="ARBA" id="ARBA00022801"/>
    </source>
</evidence>
<dbReference type="PANTHER" id="PTHR31736:SF19">
    <property type="entry name" value="PECTIN LYASE SUPERFAMILY PROTEIN-RELATED"/>
    <property type="match status" value="1"/>
</dbReference>
<keyword evidence="6 11" id="KW-0378">Hydrolase</keyword>
<evidence type="ECO:0000256" key="9">
    <source>
        <dbReference type="ARBA" id="ARBA00023295"/>
    </source>
</evidence>
<keyword evidence="3" id="KW-0964">Secreted</keyword>
<keyword evidence="8" id="KW-0325">Glycoprotein</keyword>
<sequence length="384" mass="39912">MVQFLSLTSSIAAAFLLSLGVNNVAAATTTCTVASGSSDAADDITTAFTNCKNGGTVVFTKGVTYTLGSVVTISSLKNVNVNLAGTIKLPARSTSFQNLDHYIQLKGTGIKVYGGGTINGNGQAWYDAQDHTAPTVLRLSANDSSVENISILNSPRAHIGVTNSYNLVLDNLYLHTVSTSDYPAKNTDALDISSSTGIIFQNSNITNGDDCLAINQAVSNVTLSKINCTGGHGFSVGSLGKGGATQYVKTVRVLDSVCNNCQNGVRIKTWPGGKGSVTDVKFSNVKLNNVDNPILITTHYCDKNQESYCTGNDKSSLTISGVTLTDITGSVSTAGDSIVNINCSVNSPCSDFTFSGVDITKASKTPSNVCVNLTGSSKISACSE</sequence>
<evidence type="ECO:0000256" key="11">
    <source>
        <dbReference type="RuleBase" id="RU361169"/>
    </source>
</evidence>
<dbReference type="Proteomes" id="UP000253551">
    <property type="component" value="Unassembled WGS sequence"/>
</dbReference>
<gene>
    <name evidence="13" type="primary">RPG13_3</name>
    <name evidence="13" type="ORF">CU098_004653</name>
</gene>
<evidence type="ECO:0000313" key="14">
    <source>
        <dbReference type="Proteomes" id="UP000253551"/>
    </source>
</evidence>
<evidence type="ECO:0000256" key="10">
    <source>
        <dbReference type="ARBA" id="ARBA00023316"/>
    </source>
</evidence>
<evidence type="ECO:0000256" key="3">
    <source>
        <dbReference type="ARBA" id="ARBA00022525"/>
    </source>
</evidence>
<keyword evidence="4 12" id="KW-0732">Signal</keyword>
<evidence type="ECO:0000256" key="7">
    <source>
        <dbReference type="ARBA" id="ARBA00023157"/>
    </source>
</evidence>
<evidence type="ECO:0000313" key="13">
    <source>
        <dbReference type="EMBL" id="RCH79965.1"/>
    </source>
</evidence>
<keyword evidence="5" id="KW-0677">Repeat</keyword>
<dbReference type="GO" id="GO:0004650">
    <property type="term" value="F:polygalacturonase activity"/>
    <property type="evidence" value="ECO:0007669"/>
    <property type="project" value="InterPro"/>
</dbReference>
<keyword evidence="10" id="KW-0961">Cell wall biogenesis/degradation</keyword>
<keyword evidence="9 11" id="KW-0326">Glycosidase</keyword>
<proteinExistence type="inferred from homology"/>
<dbReference type="GO" id="GO:0071555">
    <property type="term" value="P:cell wall organization"/>
    <property type="evidence" value="ECO:0007669"/>
    <property type="project" value="UniProtKB-KW"/>
</dbReference>
<dbReference type="SMART" id="SM00710">
    <property type="entry name" value="PbH1"/>
    <property type="match status" value="6"/>
</dbReference>
<comment type="subcellular location">
    <subcellularLocation>
        <location evidence="1">Secreted</location>
    </subcellularLocation>
</comment>
<name>A0A367IQM9_RHIST</name>
<feature type="signal peptide" evidence="12">
    <location>
        <begin position="1"/>
        <end position="26"/>
    </location>
</feature>
<keyword evidence="14" id="KW-1185">Reference proteome</keyword>
<dbReference type="GO" id="GO:0005576">
    <property type="term" value="C:extracellular region"/>
    <property type="evidence" value="ECO:0007669"/>
    <property type="project" value="UniProtKB-SubCell"/>
</dbReference>
<evidence type="ECO:0000256" key="4">
    <source>
        <dbReference type="ARBA" id="ARBA00022729"/>
    </source>
</evidence>